<accession>A0A075MZ13</accession>
<sequence length="282" mass="32405">MTKRVCAIISDYNGTLYPASNSKSKDAIPKELEIILSEIADHIPVCILSRNDYESLGGRVPFANIVSCILGIETIVFDRTKTKKGCKVKTRHLLLERDILHRRGYALNQLARDVGIKFPGIETVRRFTYDGLLASITFDWRNHKEYRRNYWIITQYVKEKVSTMPRDCSSSPFLQTYDSYPFLDVHAAQCDKGFGFDRIIAEMDDYSKGPILYLGDSENDNPAFRKADISIGVSSSKKSPKLDCQYLIEYNHLSRFLRRLQDNDFEFHKELLTGSSFRVDSV</sequence>
<dbReference type="InterPro" id="IPR023214">
    <property type="entry name" value="HAD_sf"/>
</dbReference>
<dbReference type="KEGG" id="nev:NTE_02444"/>
<dbReference type="GO" id="GO:0016787">
    <property type="term" value="F:hydrolase activity"/>
    <property type="evidence" value="ECO:0007669"/>
    <property type="project" value="UniProtKB-KW"/>
</dbReference>
<dbReference type="Proteomes" id="UP000028194">
    <property type="component" value="Chromosome"/>
</dbReference>
<dbReference type="Pfam" id="PF08282">
    <property type="entry name" value="Hydrolase_3"/>
    <property type="match status" value="1"/>
</dbReference>
<dbReference type="InterPro" id="IPR036412">
    <property type="entry name" value="HAD-like_sf"/>
</dbReference>
<reference evidence="1 2" key="1">
    <citation type="journal article" date="2014" name="PLoS ONE">
        <title>Genome Sequence of Candidatus Nitrososphaera evergladensis from Group I.1b Enriched from Everglades Soil Reveals Novel Genomic Features of the Ammonia-Oxidizing Archaea.</title>
        <authorList>
            <person name="Zhalnina K.V."/>
            <person name="Dias R."/>
            <person name="Leonard M.T."/>
            <person name="Dorr de Quadros P."/>
            <person name="Camargo F.A."/>
            <person name="Drew J.C."/>
            <person name="Farmerie W.G."/>
            <person name="Daroub S.H."/>
            <person name="Triplett E.W."/>
        </authorList>
    </citation>
    <scope>NUCLEOTIDE SEQUENCE [LARGE SCALE GENOMIC DNA]</scope>
    <source>
        <strain evidence="1 2">SR1</strain>
    </source>
</reference>
<keyword evidence="2" id="KW-1185">Reference proteome</keyword>
<keyword evidence="1" id="KW-0378">Hydrolase</keyword>
<dbReference type="Gene3D" id="3.40.50.1000">
    <property type="entry name" value="HAD superfamily/HAD-like"/>
    <property type="match status" value="1"/>
</dbReference>
<dbReference type="OrthoDB" id="27667at2157"/>
<dbReference type="RefSeq" id="WP_148701061.1">
    <property type="nucleotide sequence ID" value="NZ_CP007174.1"/>
</dbReference>
<gene>
    <name evidence="1" type="ORF">NTE_02444</name>
</gene>
<proteinExistence type="predicted"/>
<organism evidence="1 2">
    <name type="scientific">Candidatus Nitrososphaera evergladensis SR1</name>
    <dbReference type="NCBI Taxonomy" id="1459636"/>
    <lineage>
        <taxon>Archaea</taxon>
        <taxon>Nitrososphaerota</taxon>
        <taxon>Nitrososphaeria</taxon>
        <taxon>Nitrososphaerales</taxon>
        <taxon>Nitrososphaeraceae</taxon>
        <taxon>Nitrososphaera</taxon>
    </lineage>
</organism>
<dbReference type="eggNOG" id="arCOG01214">
    <property type="taxonomic scope" value="Archaea"/>
</dbReference>
<protein>
    <submittedName>
        <fullName evidence="1">Putative HAD superfamily hydrolase</fullName>
    </submittedName>
</protein>
<name>A0A075MZ13_9ARCH</name>
<evidence type="ECO:0000313" key="1">
    <source>
        <dbReference type="EMBL" id="AIF84494.1"/>
    </source>
</evidence>
<dbReference type="EMBL" id="CP007174">
    <property type="protein sequence ID" value="AIF84494.1"/>
    <property type="molecule type" value="Genomic_DNA"/>
</dbReference>
<dbReference type="HOGENOM" id="CLU_1173412_0_0_2"/>
<dbReference type="AlphaFoldDB" id="A0A075MZ13"/>
<dbReference type="GeneID" id="41598152"/>
<dbReference type="Gene3D" id="3.90.1070.10">
    <property type="match status" value="1"/>
</dbReference>
<evidence type="ECO:0000313" key="2">
    <source>
        <dbReference type="Proteomes" id="UP000028194"/>
    </source>
</evidence>
<dbReference type="SUPFAM" id="SSF56784">
    <property type="entry name" value="HAD-like"/>
    <property type="match status" value="1"/>
</dbReference>
<dbReference type="STRING" id="1459636.NTE_02444"/>